<dbReference type="GO" id="GO:0008270">
    <property type="term" value="F:zinc ion binding"/>
    <property type="evidence" value="ECO:0007669"/>
    <property type="project" value="UniProtKB-KW"/>
</dbReference>
<dbReference type="PANTHER" id="PTHR24103">
    <property type="entry name" value="E3 UBIQUITIN-PROTEIN LIGASE TRIM"/>
    <property type="match status" value="1"/>
</dbReference>
<sequence>MAAAGGGGANPIQDLCHEATCPICLEYFKDPVIISGCGHNFCRACLTRYWGELETGASCPQCRYTAQRNSVQPNRQLANVVEIARKLDLQGGKEEGGEQGVCEMLQEPQKLSRKDHKPLICGACNKSKEHGNKDLICTRLEVLRKERERILAYKANTERESRDLLLLTEVEKQKTAEMFRQLRQFLEEQEQVLLAQMEEVEKEIAKKREEHLDRLSWKLSSLERIMQEMEEKHQQQPASDLLQDVGRTLPRSEKMETLVNPVAFPPELKQRIREFHYKNPSLEELMRQFKDTLLMRQQFQKADIIMDPDTAHPLLILSEGGKKVERGNKQQELPDNIERFNKLTSVLGCEGFTAGRHFWEVILGGEGMWAVGVARKSVRRKGFFPFSPEKGFWAVGKINHGYCVLNPPDYLPLSGEPERIRVTLDYQGKQVSFFNAETGALIYTFLGASFSDETLLPVFWVKEKAHLRIVG</sequence>
<dbReference type="InterPro" id="IPR003877">
    <property type="entry name" value="SPRY_dom"/>
</dbReference>
<dbReference type="PROSITE" id="PS00518">
    <property type="entry name" value="ZF_RING_1"/>
    <property type="match status" value="1"/>
</dbReference>
<dbReference type="SMART" id="SM00589">
    <property type="entry name" value="PRY"/>
    <property type="match status" value="1"/>
</dbReference>
<feature type="domain" description="B30.2/SPRY" evidence="10">
    <location>
        <begin position="284"/>
        <end position="471"/>
    </location>
</feature>
<dbReference type="PRINTS" id="PR01407">
    <property type="entry name" value="BUTYPHLNCDUF"/>
</dbReference>
<keyword evidence="8" id="KW-0175">Coiled coil</keyword>
<evidence type="ECO:0000259" key="9">
    <source>
        <dbReference type="PROSITE" id="PS50089"/>
    </source>
</evidence>
<dbReference type="Gene3D" id="2.60.120.920">
    <property type="match status" value="1"/>
</dbReference>
<dbReference type="InterPro" id="IPR001870">
    <property type="entry name" value="B30.2/SPRY"/>
</dbReference>
<dbReference type="Pfam" id="PF15227">
    <property type="entry name" value="zf-C3HC4_4"/>
    <property type="match status" value="1"/>
</dbReference>
<dbReference type="FunFam" id="2.60.120.920:FF:000004">
    <property type="entry name" value="Butyrophilin subfamily 1 member A1"/>
    <property type="match status" value="1"/>
</dbReference>
<dbReference type="AlphaFoldDB" id="A0AA35JXW4"/>
<dbReference type="Pfam" id="PF00622">
    <property type="entry name" value="SPRY"/>
    <property type="match status" value="1"/>
</dbReference>
<comment type="function">
    <text evidence="6">Neurotoxin that produces dose-dependent hypolocomotion and hyperalgesia in mice. May directly act on the central nervous system, as it is 6500-fold more potent when administered intracerebroventricularly than intraperitoneal.</text>
</comment>
<keyword evidence="2" id="KW-0528">Neurotoxin</keyword>
<dbReference type="PROSITE" id="PS50089">
    <property type="entry name" value="ZF_RING_2"/>
    <property type="match status" value="1"/>
</dbReference>
<evidence type="ECO:0000256" key="3">
    <source>
        <dbReference type="ARBA" id="ARBA00022723"/>
    </source>
</evidence>
<evidence type="ECO:0000313" key="12">
    <source>
        <dbReference type="Proteomes" id="UP001178461"/>
    </source>
</evidence>
<comment type="similarity">
    <text evidence="1">Belongs to the ohanin/vespryn family.</text>
</comment>
<dbReference type="SMART" id="SM00184">
    <property type="entry name" value="RING"/>
    <property type="match status" value="1"/>
</dbReference>
<dbReference type="EMBL" id="OX395127">
    <property type="protein sequence ID" value="CAI5768167.1"/>
    <property type="molecule type" value="Genomic_DNA"/>
</dbReference>
<dbReference type="InterPro" id="IPR003879">
    <property type="entry name" value="Butyrophylin_SPRY"/>
</dbReference>
<proteinExistence type="inferred from homology"/>
<feature type="domain" description="RING-type" evidence="9">
    <location>
        <begin position="21"/>
        <end position="63"/>
    </location>
</feature>
<organism evidence="11 12">
    <name type="scientific">Podarcis lilfordi</name>
    <name type="common">Lilford's wall lizard</name>
    <dbReference type="NCBI Taxonomy" id="74358"/>
    <lineage>
        <taxon>Eukaryota</taxon>
        <taxon>Metazoa</taxon>
        <taxon>Chordata</taxon>
        <taxon>Craniata</taxon>
        <taxon>Vertebrata</taxon>
        <taxon>Euteleostomi</taxon>
        <taxon>Lepidosauria</taxon>
        <taxon>Squamata</taxon>
        <taxon>Bifurcata</taxon>
        <taxon>Unidentata</taxon>
        <taxon>Episquamata</taxon>
        <taxon>Laterata</taxon>
        <taxon>Lacertibaenia</taxon>
        <taxon>Lacertidae</taxon>
        <taxon>Podarcis</taxon>
    </lineage>
</organism>
<keyword evidence="4 7" id="KW-0863">Zinc-finger</keyword>
<dbReference type="InterPro" id="IPR001841">
    <property type="entry name" value="Znf_RING"/>
</dbReference>
<reference evidence="11" key="1">
    <citation type="submission" date="2022-12" db="EMBL/GenBank/DDBJ databases">
        <authorList>
            <person name="Alioto T."/>
            <person name="Alioto T."/>
            <person name="Gomez Garrido J."/>
        </authorList>
    </citation>
    <scope>NUCLEOTIDE SEQUENCE</scope>
</reference>
<dbReference type="InterPro" id="IPR017907">
    <property type="entry name" value="Znf_RING_CS"/>
</dbReference>
<protein>
    <submittedName>
        <fullName evidence="11">Finger RFP-like</fullName>
    </submittedName>
</protein>
<keyword evidence="2" id="KW-0800">Toxin</keyword>
<dbReference type="SUPFAM" id="SSF57850">
    <property type="entry name" value="RING/U-box"/>
    <property type="match status" value="1"/>
</dbReference>
<evidence type="ECO:0000256" key="1">
    <source>
        <dbReference type="ARBA" id="ARBA00009651"/>
    </source>
</evidence>
<name>A0AA35JXW4_9SAUR</name>
<dbReference type="Proteomes" id="UP001178461">
    <property type="component" value="Chromosome 2"/>
</dbReference>
<accession>A0AA35JXW4</accession>
<keyword evidence="5" id="KW-0862">Zinc</keyword>
<dbReference type="InterPro" id="IPR013083">
    <property type="entry name" value="Znf_RING/FYVE/PHD"/>
</dbReference>
<evidence type="ECO:0000256" key="2">
    <source>
        <dbReference type="ARBA" id="ARBA00022699"/>
    </source>
</evidence>
<dbReference type="InterPro" id="IPR006574">
    <property type="entry name" value="PRY"/>
</dbReference>
<dbReference type="InterPro" id="IPR043136">
    <property type="entry name" value="B30.2/SPRY_sf"/>
</dbReference>
<dbReference type="InterPro" id="IPR013320">
    <property type="entry name" value="ConA-like_dom_sf"/>
</dbReference>
<evidence type="ECO:0000256" key="8">
    <source>
        <dbReference type="SAM" id="Coils"/>
    </source>
</evidence>
<evidence type="ECO:0000256" key="5">
    <source>
        <dbReference type="ARBA" id="ARBA00022833"/>
    </source>
</evidence>
<evidence type="ECO:0000256" key="7">
    <source>
        <dbReference type="PROSITE-ProRule" id="PRU00175"/>
    </source>
</evidence>
<gene>
    <name evidence="11" type="ORF">PODLI_1B005897</name>
</gene>
<dbReference type="Pfam" id="PF13765">
    <property type="entry name" value="PRY"/>
    <property type="match status" value="1"/>
</dbReference>
<evidence type="ECO:0000313" key="11">
    <source>
        <dbReference type="EMBL" id="CAI5768167.1"/>
    </source>
</evidence>
<dbReference type="PROSITE" id="PS50188">
    <property type="entry name" value="B302_SPRY"/>
    <property type="match status" value="1"/>
</dbReference>
<dbReference type="CDD" id="cd16594">
    <property type="entry name" value="RING-HC_TRIM7-like_C-IV"/>
    <property type="match status" value="1"/>
</dbReference>
<dbReference type="SMART" id="SM00449">
    <property type="entry name" value="SPRY"/>
    <property type="match status" value="1"/>
</dbReference>
<dbReference type="CDD" id="cd12888">
    <property type="entry name" value="SPRY_PRY_TRIM7_like"/>
    <property type="match status" value="1"/>
</dbReference>
<evidence type="ECO:0000256" key="6">
    <source>
        <dbReference type="ARBA" id="ARBA00034460"/>
    </source>
</evidence>
<keyword evidence="12" id="KW-1185">Reference proteome</keyword>
<keyword evidence="3" id="KW-0479">Metal-binding</keyword>
<evidence type="ECO:0000259" key="10">
    <source>
        <dbReference type="PROSITE" id="PS50188"/>
    </source>
</evidence>
<dbReference type="Gene3D" id="3.30.40.10">
    <property type="entry name" value="Zinc/RING finger domain, C3HC4 (zinc finger)"/>
    <property type="match status" value="1"/>
</dbReference>
<evidence type="ECO:0000256" key="4">
    <source>
        <dbReference type="ARBA" id="ARBA00022771"/>
    </source>
</evidence>
<feature type="coiled-coil region" evidence="8">
    <location>
        <begin position="140"/>
        <end position="232"/>
    </location>
</feature>
<dbReference type="SUPFAM" id="SSF49899">
    <property type="entry name" value="Concanavalin A-like lectins/glucanases"/>
    <property type="match status" value="1"/>
</dbReference>
<dbReference type="InterPro" id="IPR050143">
    <property type="entry name" value="TRIM/RBCC"/>
</dbReference>